<protein>
    <submittedName>
        <fullName evidence="3">Methyltransferase type 11</fullName>
    </submittedName>
    <submittedName>
        <fullName evidence="2">Ubiquinone/menaquinone biosynthesis C-methylase UbiE</fullName>
    </submittedName>
</protein>
<evidence type="ECO:0000313" key="4">
    <source>
        <dbReference type="Proteomes" id="UP000235945"/>
    </source>
</evidence>
<keyword evidence="3" id="KW-0808">Transferase</keyword>
<dbReference type="AlphaFoldDB" id="A0A2N8NYI6"/>
<keyword evidence="3" id="KW-0489">Methyltransferase</keyword>
<dbReference type="GO" id="GO:0032259">
    <property type="term" value="P:methylation"/>
    <property type="evidence" value="ECO:0007669"/>
    <property type="project" value="UniProtKB-KW"/>
</dbReference>
<dbReference type="EMBL" id="JACHJF010000018">
    <property type="protein sequence ID" value="MBB5121376.1"/>
    <property type="molecule type" value="Genomic_DNA"/>
</dbReference>
<reference evidence="4" key="1">
    <citation type="submission" date="2015-07" db="EMBL/GenBank/DDBJ databases">
        <authorList>
            <person name="Graham D.E."/>
            <person name="Giannone R.J."/>
            <person name="Gulvik C.A."/>
            <person name="Hettich R.L."/>
            <person name="Klingeman D.M."/>
            <person name="Mahan K.M."/>
            <person name="Parry R.J."/>
            <person name="Spain J.C."/>
        </authorList>
    </citation>
    <scope>NUCLEOTIDE SEQUENCE [LARGE SCALE GENOMIC DNA]</scope>
    <source>
        <strain evidence="4">ATCC 27428</strain>
    </source>
</reference>
<gene>
    <name evidence="3" type="ORF">AF335_13550</name>
    <name evidence="2" type="ORF">FHS36_004830</name>
</gene>
<dbReference type="InterPro" id="IPR029063">
    <property type="entry name" value="SAM-dependent_MTases_sf"/>
</dbReference>
<dbReference type="PANTHER" id="PTHR44068">
    <property type="entry name" value="ZGC:194242"/>
    <property type="match status" value="1"/>
</dbReference>
<feature type="domain" description="Methyltransferase" evidence="1">
    <location>
        <begin position="80"/>
        <end position="174"/>
    </location>
</feature>
<dbReference type="RefSeq" id="WP_102918603.1">
    <property type="nucleotide sequence ID" value="NZ_JACHJF010000018.1"/>
</dbReference>
<evidence type="ECO:0000313" key="2">
    <source>
        <dbReference type="EMBL" id="MBB5121376.1"/>
    </source>
</evidence>
<dbReference type="Proteomes" id="UP000528608">
    <property type="component" value="Unassembled WGS sequence"/>
</dbReference>
<dbReference type="InterPro" id="IPR050447">
    <property type="entry name" value="Erg6_SMT_methyltransf"/>
</dbReference>
<dbReference type="SUPFAM" id="SSF53335">
    <property type="entry name" value="S-adenosyl-L-methionine-dependent methyltransferases"/>
    <property type="match status" value="1"/>
</dbReference>
<evidence type="ECO:0000313" key="3">
    <source>
        <dbReference type="EMBL" id="PNE33818.1"/>
    </source>
</evidence>
<sequence length="288" mass="32176">MPQESAQELKVTAEEVGDWYDQFGDIYHQTLGESVHCGLWFPPDEPHPTSMDLVDLSSRAQDRYTDYLIRTLDPRPGDHVLDIGCGTGRSALKLVQQRDARVTGVAISKEQIARANRLANEHGLTDRLTFEHADAMALPYEDGTFDRAWAVESICHMDRAKALQEAWRVLRPGGDLMVLESVVTGELTEEDVAVFQGMLAANLPPTLPEFFGLAGDAGFETLELKDLSANLAMTMNVMALVCHDRKEEFTERFGAEFMEGVIQGLPRAREVVARKTRFFLVLLRKPLA</sequence>
<dbReference type="PANTHER" id="PTHR44068:SF11">
    <property type="entry name" value="GERANYL DIPHOSPHATE 2-C-METHYLTRANSFERASE"/>
    <property type="match status" value="1"/>
</dbReference>
<dbReference type="GO" id="GO:0008168">
    <property type="term" value="F:methyltransferase activity"/>
    <property type="evidence" value="ECO:0007669"/>
    <property type="project" value="UniProtKB-KW"/>
</dbReference>
<comment type="caution">
    <text evidence="3">The sequence shown here is derived from an EMBL/GenBank/DDBJ whole genome shotgun (WGS) entry which is preliminary data.</text>
</comment>
<reference evidence="2 5" key="3">
    <citation type="submission" date="2020-08" db="EMBL/GenBank/DDBJ databases">
        <title>Genomic Encyclopedia of Type Strains, Phase III (KMG-III): the genomes of soil and plant-associated and newly described type strains.</title>
        <authorList>
            <person name="Whitman W."/>
        </authorList>
    </citation>
    <scope>NUCLEOTIDE SEQUENCE [LARGE SCALE GENOMIC DNA]</scope>
    <source>
        <strain evidence="2 5">CECT 3259</strain>
    </source>
</reference>
<dbReference type="EMBL" id="LGUI01000003">
    <property type="protein sequence ID" value="PNE33818.1"/>
    <property type="molecule type" value="Genomic_DNA"/>
</dbReference>
<name>A0A2N8NYI6_STREU</name>
<accession>A0A2N8NYI6</accession>
<proteinExistence type="predicted"/>
<reference evidence="3" key="2">
    <citation type="submission" date="2015-07" db="EMBL/GenBank/DDBJ databases">
        <authorList>
            <person name="Noorani M."/>
        </authorList>
    </citation>
    <scope>NUCLEOTIDE SEQUENCE [LARGE SCALE GENOMIC DNA]</scope>
    <source>
        <strain evidence="3">ATCC 27428</strain>
    </source>
</reference>
<dbReference type="Gene3D" id="3.40.50.150">
    <property type="entry name" value="Vaccinia Virus protein VP39"/>
    <property type="match status" value="1"/>
</dbReference>
<dbReference type="InterPro" id="IPR041698">
    <property type="entry name" value="Methyltransf_25"/>
</dbReference>
<keyword evidence="4" id="KW-1185">Reference proteome</keyword>
<dbReference type="Proteomes" id="UP000235945">
    <property type="component" value="Unassembled WGS sequence"/>
</dbReference>
<dbReference type="OrthoDB" id="9769602at2"/>
<organism evidence="3 4">
    <name type="scientific">Streptomyces eurocidicus</name>
    <name type="common">Streptoverticillium eurocidicus</name>
    <dbReference type="NCBI Taxonomy" id="66423"/>
    <lineage>
        <taxon>Bacteria</taxon>
        <taxon>Bacillati</taxon>
        <taxon>Actinomycetota</taxon>
        <taxon>Actinomycetes</taxon>
        <taxon>Kitasatosporales</taxon>
        <taxon>Streptomycetaceae</taxon>
        <taxon>Streptomyces</taxon>
    </lineage>
</organism>
<keyword evidence="2" id="KW-0830">Ubiquinone</keyword>
<dbReference type="CDD" id="cd02440">
    <property type="entry name" value="AdoMet_MTases"/>
    <property type="match status" value="1"/>
</dbReference>
<dbReference type="Pfam" id="PF13649">
    <property type="entry name" value="Methyltransf_25"/>
    <property type="match status" value="1"/>
</dbReference>
<evidence type="ECO:0000259" key="1">
    <source>
        <dbReference type="Pfam" id="PF13649"/>
    </source>
</evidence>
<evidence type="ECO:0000313" key="5">
    <source>
        <dbReference type="Proteomes" id="UP000528608"/>
    </source>
</evidence>